<protein>
    <submittedName>
        <fullName evidence="2">Uncharacterized protein</fullName>
    </submittedName>
</protein>
<sequence>MSALVLVMESLAILFATWMFGWPVLVVGVPALIATALLLVTAHAAERRRIRREREAAAIPTLPGGLMSGFFRLPAQPVPHEVRDHSRA</sequence>
<dbReference type="RefSeq" id="WP_103384779.1">
    <property type="nucleotide sequence ID" value="NZ_BAABKS010000071.1"/>
</dbReference>
<name>A0ABW3VV43_9PSEU</name>
<dbReference type="EMBL" id="JBHTMB010000338">
    <property type="protein sequence ID" value="MFD1238151.1"/>
    <property type="molecule type" value="Genomic_DNA"/>
</dbReference>
<keyword evidence="1" id="KW-1133">Transmembrane helix</keyword>
<keyword evidence="1" id="KW-0472">Membrane</keyword>
<gene>
    <name evidence="2" type="ORF">ACFQ34_33145</name>
</gene>
<evidence type="ECO:0000313" key="3">
    <source>
        <dbReference type="Proteomes" id="UP001597182"/>
    </source>
</evidence>
<keyword evidence="3" id="KW-1185">Reference proteome</keyword>
<feature type="transmembrane region" description="Helical" evidence="1">
    <location>
        <begin position="20"/>
        <end position="45"/>
    </location>
</feature>
<keyword evidence="1" id="KW-0812">Transmembrane</keyword>
<reference evidence="3" key="1">
    <citation type="journal article" date="2019" name="Int. J. Syst. Evol. Microbiol.">
        <title>The Global Catalogue of Microorganisms (GCM) 10K type strain sequencing project: providing services to taxonomists for standard genome sequencing and annotation.</title>
        <authorList>
            <consortium name="The Broad Institute Genomics Platform"/>
            <consortium name="The Broad Institute Genome Sequencing Center for Infectious Disease"/>
            <person name="Wu L."/>
            <person name="Ma J."/>
        </authorList>
    </citation>
    <scope>NUCLEOTIDE SEQUENCE [LARGE SCALE GENOMIC DNA]</scope>
    <source>
        <strain evidence="3">CCUG 49018</strain>
    </source>
</reference>
<accession>A0ABW3VV43</accession>
<comment type="caution">
    <text evidence="2">The sequence shown here is derived from an EMBL/GenBank/DDBJ whole genome shotgun (WGS) entry which is preliminary data.</text>
</comment>
<dbReference type="Proteomes" id="UP001597182">
    <property type="component" value="Unassembled WGS sequence"/>
</dbReference>
<evidence type="ECO:0000313" key="2">
    <source>
        <dbReference type="EMBL" id="MFD1238151.1"/>
    </source>
</evidence>
<evidence type="ECO:0000256" key="1">
    <source>
        <dbReference type="SAM" id="Phobius"/>
    </source>
</evidence>
<organism evidence="2 3">
    <name type="scientific">Pseudonocardia benzenivorans</name>
    <dbReference type="NCBI Taxonomy" id="228005"/>
    <lineage>
        <taxon>Bacteria</taxon>
        <taxon>Bacillati</taxon>
        <taxon>Actinomycetota</taxon>
        <taxon>Actinomycetes</taxon>
        <taxon>Pseudonocardiales</taxon>
        <taxon>Pseudonocardiaceae</taxon>
        <taxon>Pseudonocardia</taxon>
    </lineage>
</organism>
<proteinExistence type="predicted"/>